<name>A0A0P0XDM8_ORYSJ</name>
<organism evidence="1 2">
    <name type="scientific">Oryza sativa subsp. japonica</name>
    <name type="common">Rice</name>
    <dbReference type="NCBI Taxonomy" id="39947"/>
    <lineage>
        <taxon>Eukaryota</taxon>
        <taxon>Viridiplantae</taxon>
        <taxon>Streptophyta</taxon>
        <taxon>Embryophyta</taxon>
        <taxon>Tracheophyta</taxon>
        <taxon>Spermatophyta</taxon>
        <taxon>Magnoliopsida</taxon>
        <taxon>Liliopsida</taxon>
        <taxon>Poales</taxon>
        <taxon>Poaceae</taxon>
        <taxon>BOP clade</taxon>
        <taxon>Oryzoideae</taxon>
        <taxon>Oryzeae</taxon>
        <taxon>Oryzinae</taxon>
        <taxon>Oryza</taxon>
        <taxon>Oryza sativa</taxon>
    </lineage>
</organism>
<dbReference type="PaxDb" id="39947-A0A0P0XDM8"/>
<evidence type="ECO:0000313" key="2">
    <source>
        <dbReference type="Proteomes" id="UP000059680"/>
    </source>
</evidence>
<accession>A0A0P0XDM8</accession>
<dbReference type="AlphaFoldDB" id="A0A0P0XDM8"/>
<dbReference type="EMBL" id="AP014964">
    <property type="protein sequence ID" value="BAT04374.1"/>
    <property type="molecule type" value="Genomic_DNA"/>
</dbReference>
<dbReference type="Proteomes" id="UP000059680">
    <property type="component" value="Chromosome 8"/>
</dbReference>
<reference evidence="1 2" key="2">
    <citation type="journal article" date="2013" name="Plant Cell Physiol.">
        <title>Rice Annotation Project Database (RAP-DB): an integrative and interactive database for rice genomics.</title>
        <authorList>
            <person name="Sakai H."/>
            <person name="Lee S.S."/>
            <person name="Tanaka T."/>
            <person name="Numa H."/>
            <person name="Kim J."/>
            <person name="Kawahara Y."/>
            <person name="Wakimoto H."/>
            <person name="Yang C.C."/>
            <person name="Iwamoto M."/>
            <person name="Abe T."/>
            <person name="Yamada Y."/>
            <person name="Muto A."/>
            <person name="Inokuchi H."/>
            <person name="Ikemura T."/>
            <person name="Matsumoto T."/>
            <person name="Sasaki T."/>
            <person name="Itoh T."/>
        </authorList>
    </citation>
    <scope>NUCLEOTIDE SEQUENCE [LARGE SCALE GENOMIC DNA]</scope>
    <source>
        <strain evidence="2">cv. Nipponbare</strain>
    </source>
</reference>
<evidence type="ECO:0000313" key="1">
    <source>
        <dbReference type="EMBL" id="BAT04374.1"/>
    </source>
</evidence>
<reference evidence="2" key="1">
    <citation type="journal article" date="2005" name="Nature">
        <title>The map-based sequence of the rice genome.</title>
        <authorList>
            <consortium name="International rice genome sequencing project (IRGSP)"/>
            <person name="Matsumoto T."/>
            <person name="Wu J."/>
            <person name="Kanamori H."/>
            <person name="Katayose Y."/>
            <person name="Fujisawa M."/>
            <person name="Namiki N."/>
            <person name="Mizuno H."/>
            <person name="Yamamoto K."/>
            <person name="Antonio B.A."/>
            <person name="Baba T."/>
            <person name="Sakata K."/>
            <person name="Nagamura Y."/>
            <person name="Aoki H."/>
            <person name="Arikawa K."/>
            <person name="Arita K."/>
            <person name="Bito T."/>
            <person name="Chiden Y."/>
            <person name="Fujitsuka N."/>
            <person name="Fukunaka R."/>
            <person name="Hamada M."/>
            <person name="Harada C."/>
            <person name="Hayashi A."/>
            <person name="Hijishita S."/>
            <person name="Honda M."/>
            <person name="Hosokawa S."/>
            <person name="Ichikawa Y."/>
            <person name="Idonuma A."/>
            <person name="Iijima M."/>
            <person name="Ikeda M."/>
            <person name="Ikeno M."/>
            <person name="Ito K."/>
            <person name="Ito S."/>
            <person name="Ito T."/>
            <person name="Ito Y."/>
            <person name="Ito Y."/>
            <person name="Iwabuchi A."/>
            <person name="Kamiya K."/>
            <person name="Karasawa W."/>
            <person name="Kurita K."/>
            <person name="Katagiri S."/>
            <person name="Kikuta A."/>
            <person name="Kobayashi H."/>
            <person name="Kobayashi N."/>
            <person name="Machita K."/>
            <person name="Maehara T."/>
            <person name="Masukawa M."/>
            <person name="Mizubayashi T."/>
            <person name="Mukai Y."/>
            <person name="Nagasaki H."/>
            <person name="Nagata Y."/>
            <person name="Naito S."/>
            <person name="Nakashima M."/>
            <person name="Nakama Y."/>
            <person name="Nakamichi Y."/>
            <person name="Nakamura M."/>
            <person name="Meguro A."/>
            <person name="Negishi M."/>
            <person name="Ohta I."/>
            <person name="Ohta T."/>
            <person name="Okamoto M."/>
            <person name="Ono N."/>
            <person name="Saji S."/>
            <person name="Sakaguchi M."/>
            <person name="Sakai K."/>
            <person name="Shibata M."/>
            <person name="Shimokawa T."/>
            <person name="Song J."/>
            <person name="Takazaki Y."/>
            <person name="Terasawa K."/>
            <person name="Tsugane M."/>
            <person name="Tsuji K."/>
            <person name="Ueda S."/>
            <person name="Waki K."/>
            <person name="Yamagata H."/>
            <person name="Yamamoto M."/>
            <person name="Yamamoto S."/>
            <person name="Yamane H."/>
            <person name="Yoshiki S."/>
            <person name="Yoshihara R."/>
            <person name="Yukawa K."/>
            <person name="Zhong H."/>
            <person name="Yano M."/>
            <person name="Yuan Q."/>
            <person name="Ouyang S."/>
            <person name="Liu J."/>
            <person name="Jones K.M."/>
            <person name="Gansberger K."/>
            <person name="Moffat K."/>
            <person name="Hill J."/>
            <person name="Bera J."/>
            <person name="Fadrosh D."/>
            <person name="Jin S."/>
            <person name="Johri S."/>
            <person name="Kim M."/>
            <person name="Overton L."/>
            <person name="Reardon M."/>
            <person name="Tsitrin T."/>
            <person name="Vuong H."/>
            <person name="Weaver B."/>
            <person name="Ciecko A."/>
            <person name="Tallon L."/>
            <person name="Jackson J."/>
            <person name="Pai G."/>
            <person name="Aken S.V."/>
            <person name="Utterback T."/>
            <person name="Reidmuller S."/>
            <person name="Feldblyum T."/>
            <person name="Hsiao J."/>
            <person name="Zismann V."/>
            <person name="Iobst S."/>
            <person name="de Vazeille A.R."/>
            <person name="Buell C.R."/>
            <person name="Ying K."/>
            <person name="Li Y."/>
            <person name="Lu T."/>
            <person name="Huang Y."/>
            <person name="Zhao Q."/>
            <person name="Feng Q."/>
            <person name="Zhang L."/>
            <person name="Zhu J."/>
            <person name="Weng Q."/>
            <person name="Mu J."/>
            <person name="Lu Y."/>
            <person name="Fan D."/>
            <person name="Liu Y."/>
            <person name="Guan J."/>
            <person name="Zhang Y."/>
            <person name="Yu S."/>
            <person name="Liu X."/>
            <person name="Zhang Y."/>
            <person name="Hong G."/>
            <person name="Han B."/>
            <person name="Choisne N."/>
            <person name="Demange N."/>
            <person name="Orjeda G."/>
            <person name="Samain S."/>
            <person name="Cattolico L."/>
            <person name="Pelletier E."/>
            <person name="Couloux A."/>
            <person name="Segurens B."/>
            <person name="Wincker P."/>
            <person name="D'Hont A."/>
            <person name="Scarpelli C."/>
            <person name="Weissenbach J."/>
            <person name="Salanoubat M."/>
            <person name="Quetier F."/>
            <person name="Yu Y."/>
            <person name="Kim H.R."/>
            <person name="Rambo T."/>
            <person name="Currie J."/>
            <person name="Collura K."/>
            <person name="Luo M."/>
            <person name="Yang T."/>
            <person name="Ammiraju J.S.S."/>
            <person name="Engler F."/>
            <person name="Soderlund C."/>
            <person name="Wing R.A."/>
            <person name="Palmer L.E."/>
            <person name="de la Bastide M."/>
            <person name="Spiegel L."/>
            <person name="Nascimento L."/>
            <person name="Zutavern T."/>
            <person name="O'Shaughnessy A."/>
            <person name="Dike S."/>
            <person name="Dedhia N."/>
            <person name="Preston R."/>
            <person name="Balija V."/>
            <person name="McCombie W.R."/>
            <person name="Chow T."/>
            <person name="Chen H."/>
            <person name="Chung M."/>
            <person name="Chen C."/>
            <person name="Shaw J."/>
            <person name="Wu H."/>
            <person name="Hsiao K."/>
            <person name="Chao Y."/>
            <person name="Chu M."/>
            <person name="Cheng C."/>
            <person name="Hour A."/>
            <person name="Lee P."/>
            <person name="Lin S."/>
            <person name="Lin Y."/>
            <person name="Liou J."/>
            <person name="Liu S."/>
            <person name="Hsing Y."/>
            <person name="Raghuvanshi S."/>
            <person name="Mohanty A."/>
            <person name="Bharti A.K."/>
            <person name="Gaur A."/>
            <person name="Gupta V."/>
            <person name="Kumar D."/>
            <person name="Ravi V."/>
            <person name="Vij S."/>
            <person name="Kapur A."/>
            <person name="Khurana P."/>
            <person name="Khurana P."/>
            <person name="Khurana J.P."/>
            <person name="Tyagi A.K."/>
            <person name="Gaikwad K."/>
            <person name="Singh A."/>
            <person name="Dalal V."/>
            <person name="Srivastava S."/>
            <person name="Dixit A."/>
            <person name="Pal A.K."/>
            <person name="Ghazi I.A."/>
            <person name="Yadav M."/>
            <person name="Pandit A."/>
            <person name="Bhargava A."/>
            <person name="Sureshbabu K."/>
            <person name="Batra K."/>
            <person name="Sharma T.R."/>
            <person name="Mohapatra T."/>
            <person name="Singh N.K."/>
            <person name="Messing J."/>
            <person name="Nelson A.B."/>
            <person name="Fuks G."/>
            <person name="Kavchok S."/>
            <person name="Keizer G."/>
            <person name="Linton E."/>
            <person name="Llaca V."/>
            <person name="Song R."/>
            <person name="Tanyolac B."/>
            <person name="Young S."/>
            <person name="Ho-Il K."/>
            <person name="Hahn J.H."/>
            <person name="Sangsakoo G."/>
            <person name="Vanavichit A."/>
            <person name="de Mattos Luiz.A.T."/>
            <person name="Zimmer P.D."/>
            <person name="Malone G."/>
            <person name="Dellagostin O."/>
            <person name="de Oliveira A.C."/>
            <person name="Bevan M."/>
            <person name="Bancroft I."/>
            <person name="Minx P."/>
            <person name="Cordum H."/>
            <person name="Wilson R."/>
            <person name="Cheng Z."/>
            <person name="Jin W."/>
            <person name="Jiang J."/>
            <person name="Leong S.A."/>
            <person name="Iwama H."/>
            <person name="Gojobori T."/>
            <person name="Itoh T."/>
            <person name="Niimura Y."/>
            <person name="Fujii Y."/>
            <person name="Habara T."/>
            <person name="Sakai H."/>
            <person name="Sato Y."/>
            <person name="Wilson G."/>
            <person name="Kumar K."/>
            <person name="McCouch S."/>
            <person name="Juretic N."/>
            <person name="Hoen D."/>
            <person name="Wright S."/>
            <person name="Bruskiewich R."/>
            <person name="Bureau T."/>
            <person name="Miyao A."/>
            <person name="Hirochika H."/>
            <person name="Nishikawa T."/>
            <person name="Kadowaki K."/>
            <person name="Sugiura M."/>
            <person name="Burr B."/>
            <person name="Sasaki T."/>
        </authorList>
    </citation>
    <scope>NUCLEOTIDE SEQUENCE [LARGE SCALE GENOMIC DNA]</scope>
    <source>
        <strain evidence="2">cv. Nipponbare</strain>
    </source>
</reference>
<sequence length="156" mass="16907">MVIGHARMPRCPILTATPLSPRGRRGQHRTITLLLLAHARGNRPPTQRSPQRFRGDHVVNTAIHDAPPEGLRNCHLVTREALMSTASCAIVNAWLVTAATVGIGSATRSATSPEGHRLWRRAARRARAHPGRPKPLEKHFSLVAITGALAPTVAQT</sequence>
<proteinExistence type="predicted"/>
<keyword evidence="2" id="KW-1185">Reference proteome</keyword>
<dbReference type="InParanoid" id="A0A0P0XDM8"/>
<protein>
    <submittedName>
        <fullName evidence="1">Os08g0223200 protein</fullName>
    </submittedName>
</protein>
<gene>
    <name evidence="1" type="ordered locus">Os08g0223200</name>
    <name evidence="1" type="ORF">OSNPB_080223200</name>
</gene>
<reference evidence="1 2" key="3">
    <citation type="journal article" date="2013" name="Rice">
        <title>Improvement of the Oryza sativa Nipponbare reference genome using next generation sequence and optical map data.</title>
        <authorList>
            <person name="Kawahara Y."/>
            <person name="de la Bastide M."/>
            <person name="Hamilton J.P."/>
            <person name="Kanamori H."/>
            <person name="McCombie W.R."/>
            <person name="Ouyang S."/>
            <person name="Schwartz D.C."/>
            <person name="Tanaka T."/>
            <person name="Wu J."/>
            <person name="Zhou S."/>
            <person name="Childs K.L."/>
            <person name="Davidson R.M."/>
            <person name="Lin H."/>
            <person name="Quesada-Ocampo L."/>
            <person name="Vaillancourt B."/>
            <person name="Sakai H."/>
            <person name="Lee S.S."/>
            <person name="Kim J."/>
            <person name="Numa H."/>
            <person name="Itoh T."/>
            <person name="Buell C.R."/>
            <person name="Matsumoto T."/>
        </authorList>
    </citation>
    <scope>NUCLEOTIDE SEQUENCE [LARGE SCALE GENOMIC DNA]</scope>
    <source>
        <strain evidence="2">cv. Nipponbare</strain>
    </source>
</reference>